<sequence length="302" mass="33882">MKKYLLYTIIFCLSVTACKKNNDKADLGDPDKRLNTVLADYQSLLVASPNGWRALIWPNPEENEVMYPFWFRFMDSNRVETKWENRPAFVSSYRFKALQRPELIFDTYTYLHELANPETGTLPNTASGKGLTSDFEFEVIAASEDSIVLKGKYNGSNATLIKAAVSDTEHITVPGYKLARTYLARVHRILYKTTAAEGTISNISNVVIRKTFNPLHTVGVVAAFYADLGSSDWSYLITFDETTQKITKVEPDATMSSEIQAGSFQVLENTYDTSTGNVFLKTSYTNSSGAERVTEETFTLVP</sequence>
<dbReference type="PROSITE" id="PS51257">
    <property type="entry name" value="PROKAR_LIPOPROTEIN"/>
    <property type="match status" value="1"/>
</dbReference>
<accession>A0A1C4EF28</accession>
<reference evidence="1 2" key="1">
    <citation type="submission" date="2016-08" db="EMBL/GenBank/DDBJ databases">
        <authorList>
            <person name="Seilhamer J.J."/>
        </authorList>
    </citation>
    <scope>NUCLEOTIDE SEQUENCE [LARGE SCALE GENOMIC DNA]</scope>
    <source>
        <strain evidence="1 2">A37T2</strain>
    </source>
</reference>
<evidence type="ECO:0000313" key="1">
    <source>
        <dbReference type="EMBL" id="SCC42218.1"/>
    </source>
</evidence>
<evidence type="ECO:0000313" key="2">
    <source>
        <dbReference type="Proteomes" id="UP000242818"/>
    </source>
</evidence>
<gene>
    <name evidence="1" type="ORF">GA0116948_10864</name>
</gene>
<protein>
    <recommendedName>
        <fullName evidence="3">DUF4302 domain-containing protein</fullName>
    </recommendedName>
</protein>
<dbReference type="AlphaFoldDB" id="A0A1C4EF28"/>
<dbReference type="RefSeq" id="WP_089712653.1">
    <property type="nucleotide sequence ID" value="NZ_FMAR01000008.1"/>
</dbReference>
<dbReference type="STRING" id="1335309.GA0116948_10864"/>
<dbReference type="OrthoDB" id="707849at2"/>
<evidence type="ECO:0008006" key="3">
    <source>
        <dbReference type="Google" id="ProtNLM"/>
    </source>
</evidence>
<dbReference type="Pfam" id="PF14135">
    <property type="entry name" value="DUF4302"/>
    <property type="match status" value="1"/>
</dbReference>
<dbReference type="EMBL" id="FMAR01000008">
    <property type="protein sequence ID" value="SCC42218.1"/>
    <property type="molecule type" value="Genomic_DNA"/>
</dbReference>
<dbReference type="InterPro" id="IPR025396">
    <property type="entry name" value="DUF4302"/>
</dbReference>
<proteinExistence type="predicted"/>
<name>A0A1C4EF28_9BACT</name>
<organism evidence="1 2">
    <name type="scientific">Chitinophaga costaii</name>
    <dbReference type="NCBI Taxonomy" id="1335309"/>
    <lineage>
        <taxon>Bacteria</taxon>
        <taxon>Pseudomonadati</taxon>
        <taxon>Bacteroidota</taxon>
        <taxon>Chitinophagia</taxon>
        <taxon>Chitinophagales</taxon>
        <taxon>Chitinophagaceae</taxon>
        <taxon>Chitinophaga</taxon>
    </lineage>
</organism>
<dbReference type="Proteomes" id="UP000242818">
    <property type="component" value="Unassembled WGS sequence"/>
</dbReference>
<keyword evidence="2" id="KW-1185">Reference proteome</keyword>